<reference evidence="1 2" key="1">
    <citation type="submission" date="2021-06" db="EMBL/GenBank/DDBJ databases">
        <authorList>
            <person name="Palmer J.M."/>
        </authorList>
    </citation>
    <scope>NUCLEOTIDE SEQUENCE [LARGE SCALE GENOMIC DNA]</scope>
    <source>
        <strain evidence="1 2">GA_2019</strain>
        <tissue evidence="1">Muscle</tissue>
    </source>
</reference>
<dbReference type="EMBL" id="JAHRIO010097321">
    <property type="protein sequence ID" value="MEQ2190238.1"/>
    <property type="molecule type" value="Genomic_DNA"/>
</dbReference>
<gene>
    <name evidence="1" type="ORF">GOODEAATRI_033735</name>
</gene>
<keyword evidence="2" id="KW-1185">Reference proteome</keyword>
<dbReference type="Proteomes" id="UP001476798">
    <property type="component" value="Unassembled WGS sequence"/>
</dbReference>
<protein>
    <submittedName>
        <fullName evidence="1">Uncharacterized protein</fullName>
    </submittedName>
</protein>
<comment type="caution">
    <text evidence="1">The sequence shown here is derived from an EMBL/GenBank/DDBJ whole genome shotgun (WGS) entry which is preliminary data.</text>
</comment>
<organism evidence="1 2">
    <name type="scientific">Goodea atripinnis</name>
    <dbReference type="NCBI Taxonomy" id="208336"/>
    <lineage>
        <taxon>Eukaryota</taxon>
        <taxon>Metazoa</taxon>
        <taxon>Chordata</taxon>
        <taxon>Craniata</taxon>
        <taxon>Vertebrata</taxon>
        <taxon>Euteleostomi</taxon>
        <taxon>Actinopterygii</taxon>
        <taxon>Neopterygii</taxon>
        <taxon>Teleostei</taxon>
        <taxon>Neoteleostei</taxon>
        <taxon>Acanthomorphata</taxon>
        <taxon>Ovalentaria</taxon>
        <taxon>Atherinomorphae</taxon>
        <taxon>Cyprinodontiformes</taxon>
        <taxon>Goodeidae</taxon>
        <taxon>Goodea</taxon>
    </lineage>
</organism>
<proteinExistence type="predicted"/>
<evidence type="ECO:0000313" key="2">
    <source>
        <dbReference type="Proteomes" id="UP001476798"/>
    </source>
</evidence>
<evidence type="ECO:0000313" key="1">
    <source>
        <dbReference type="EMBL" id="MEQ2190238.1"/>
    </source>
</evidence>
<accession>A0ABV0Q3N8</accession>
<sequence length="149" mass="16868">MSEAWIRPTLTQTKASFRSVPARFRIHRRFPASYAADGSVRSGLLSHRPTYESDNPLTFICPPRSPQNIRVWVPRNSKEKNRTISTTACFRTSVTNRTYLPSWRCGSDASRLAVKEEEDPRRITPSSSVRSLLILQQIRPAPSDPDPSA</sequence>
<name>A0ABV0Q3N8_9TELE</name>